<accession>A0A6A5UW74</accession>
<organism evidence="1 2">
    <name type="scientific">Bimuria novae-zelandiae CBS 107.79</name>
    <dbReference type="NCBI Taxonomy" id="1447943"/>
    <lineage>
        <taxon>Eukaryota</taxon>
        <taxon>Fungi</taxon>
        <taxon>Dikarya</taxon>
        <taxon>Ascomycota</taxon>
        <taxon>Pezizomycotina</taxon>
        <taxon>Dothideomycetes</taxon>
        <taxon>Pleosporomycetidae</taxon>
        <taxon>Pleosporales</taxon>
        <taxon>Massarineae</taxon>
        <taxon>Didymosphaeriaceae</taxon>
        <taxon>Bimuria</taxon>
    </lineage>
</organism>
<sequence length="61" mass="6932">ALLVIKGVAFCHILRQANPLAKAEMWRPYNTLRAYIITKYKSYIPAIKSALTTGDSVYPQY</sequence>
<dbReference type="AlphaFoldDB" id="A0A6A5UW74"/>
<dbReference type="Proteomes" id="UP000800036">
    <property type="component" value="Unassembled WGS sequence"/>
</dbReference>
<reference evidence="1" key="1">
    <citation type="journal article" date="2020" name="Stud. Mycol.">
        <title>101 Dothideomycetes genomes: a test case for predicting lifestyles and emergence of pathogens.</title>
        <authorList>
            <person name="Haridas S."/>
            <person name="Albert R."/>
            <person name="Binder M."/>
            <person name="Bloem J."/>
            <person name="Labutti K."/>
            <person name="Salamov A."/>
            <person name="Andreopoulos B."/>
            <person name="Baker S."/>
            <person name="Barry K."/>
            <person name="Bills G."/>
            <person name="Bluhm B."/>
            <person name="Cannon C."/>
            <person name="Castanera R."/>
            <person name="Culley D."/>
            <person name="Daum C."/>
            <person name="Ezra D."/>
            <person name="Gonzalez J."/>
            <person name="Henrissat B."/>
            <person name="Kuo A."/>
            <person name="Liang C."/>
            <person name="Lipzen A."/>
            <person name="Lutzoni F."/>
            <person name="Magnuson J."/>
            <person name="Mondo S."/>
            <person name="Nolan M."/>
            <person name="Ohm R."/>
            <person name="Pangilinan J."/>
            <person name="Park H.-J."/>
            <person name="Ramirez L."/>
            <person name="Alfaro M."/>
            <person name="Sun H."/>
            <person name="Tritt A."/>
            <person name="Yoshinaga Y."/>
            <person name="Zwiers L.-H."/>
            <person name="Turgeon B."/>
            <person name="Goodwin S."/>
            <person name="Spatafora J."/>
            <person name="Crous P."/>
            <person name="Grigoriev I."/>
        </authorList>
    </citation>
    <scope>NUCLEOTIDE SEQUENCE</scope>
    <source>
        <strain evidence="1">CBS 107.79</strain>
    </source>
</reference>
<evidence type="ECO:0000313" key="2">
    <source>
        <dbReference type="Proteomes" id="UP000800036"/>
    </source>
</evidence>
<feature type="non-terminal residue" evidence="1">
    <location>
        <position position="1"/>
    </location>
</feature>
<proteinExistence type="predicted"/>
<dbReference type="EMBL" id="ML976736">
    <property type="protein sequence ID" value="KAF1967136.1"/>
    <property type="molecule type" value="Genomic_DNA"/>
</dbReference>
<evidence type="ECO:0000313" key="1">
    <source>
        <dbReference type="EMBL" id="KAF1967136.1"/>
    </source>
</evidence>
<gene>
    <name evidence="1" type="ORF">BU23DRAFT_484550</name>
</gene>
<name>A0A6A5UW74_9PLEO</name>
<keyword evidence="2" id="KW-1185">Reference proteome</keyword>
<protein>
    <submittedName>
        <fullName evidence="1">Uncharacterized protein</fullName>
    </submittedName>
</protein>